<evidence type="ECO:0000313" key="3">
    <source>
        <dbReference type="Proteomes" id="UP000054485"/>
    </source>
</evidence>
<dbReference type="InParanoid" id="A0A0C9Z816"/>
<dbReference type="HOGENOM" id="CLU_1497196_0_0_1"/>
<gene>
    <name evidence="2" type="ORF">CY34DRAFT_99182</name>
</gene>
<organism evidence="2 3">
    <name type="scientific">Suillus luteus UH-Slu-Lm8-n1</name>
    <dbReference type="NCBI Taxonomy" id="930992"/>
    <lineage>
        <taxon>Eukaryota</taxon>
        <taxon>Fungi</taxon>
        <taxon>Dikarya</taxon>
        <taxon>Basidiomycota</taxon>
        <taxon>Agaricomycotina</taxon>
        <taxon>Agaricomycetes</taxon>
        <taxon>Agaricomycetidae</taxon>
        <taxon>Boletales</taxon>
        <taxon>Suillineae</taxon>
        <taxon>Suillaceae</taxon>
        <taxon>Suillus</taxon>
    </lineage>
</organism>
<name>A0A0C9Z816_9AGAM</name>
<sequence length="180" mass="20523">MAIICELWMVCRKRQASQTYHLVAPPLLVLPGRQRFTQTISSSSRHSLAQDQSHLHSPSGADPPDHDPFITDEPLFSNFLYEPDGPINLPHTHLSGLQKKQNQWQRWSQEVIPSLIEPYLAYCRNQNPCNPTLTLVSSPETIYVAVRFVACNHWQSPVYSLTVHSVCCGASIFTYFCHKY</sequence>
<feature type="compositionally biased region" description="Polar residues" evidence="1">
    <location>
        <begin position="40"/>
        <end position="56"/>
    </location>
</feature>
<dbReference type="Proteomes" id="UP000054485">
    <property type="component" value="Unassembled WGS sequence"/>
</dbReference>
<evidence type="ECO:0000256" key="1">
    <source>
        <dbReference type="SAM" id="MobiDB-lite"/>
    </source>
</evidence>
<dbReference type="AlphaFoldDB" id="A0A0C9Z816"/>
<reference evidence="3" key="2">
    <citation type="submission" date="2015-01" db="EMBL/GenBank/DDBJ databases">
        <title>Evolutionary Origins and Diversification of the Mycorrhizal Mutualists.</title>
        <authorList>
            <consortium name="DOE Joint Genome Institute"/>
            <consortium name="Mycorrhizal Genomics Consortium"/>
            <person name="Kohler A."/>
            <person name="Kuo A."/>
            <person name="Nagy L.G."/>
            <person name="Floudas D."/>
            <person name="Copeland A."/>
            <person name="Barry K.W."/>
            <person name="Cichocki N."/>
            <person name="Veneault-Fourrey C."/>
            <person name="LaButti K."/>
            <person name="Lindquist E.A."/>
            <person name="Lipzen A."/>
            <person name="Lundell T."/>
            <person name="Morin E."/>
            <person name="Murat C."/>
            <person name="Riley R."/>
            <person name="Ohm R."/>
            <person name="Sun H."/>
            <person name="Tunlid A."/>
            <person name="Henrissat B."/>
            <person name="Grigoriev I.V."/>
            <person name="Hibbett D.S."/>
            <person name="Martin F."/>
        </authorList>
    </citation>
    <scope>NUCLEOTIDE SEQUENCE [LARGE SCALE GENOMIC DNA]</scope>
    <source>
        <strain evidence="3">UH-Slu-Lm8-n1</strain>
    </source>
</reference>
<feature type="region of interest" description="Disordered" evidence="1">
    <location>
        <begin position="40"/>
        <end position="67"/>
    </location>
</feature>
<protein>
    <submittedName>
        <fullName evidence="2">Uncharacterized protein</fullName>
    </submittedName>
</protein>
<keyword evidence="3" id="KW-1185">Reference proteome</keyword>
<reference evidence="2 3" key="1">
    <citation type="submission" date="2014-04" db="EMBL/GenBank/DDBJ databases">
        <authorList>
            <consortium name="DOE Joint Genome Institute"/>
            <person name="Kuo A."/>
            <person name="Ruytinx J."/>
            <person name="Rineau F."/>
            <person name="Colpaert J."/>
            <person name="Kohler A."/>
            <person name="Nagy L.G."/>
            <person name="Floudas D."/>
            <person name="Copeland A."/>
            <person name="Barry K.W."/>
            <person name="Cichocki N."/>
            <person name="Veneault-Fourrey C."/>
            <person name="LaButti K."/>
            <person name="Lindquist E.A."/>
            <person name="Lipzen A."/>
            <person name="Lundell T."/>
            <person name="Morin E."/>
            <person name="Murat C."/>
            <person name="Sun H."/>
            <person name="Tunlid A."/>
            <person name="Henrissat B."/>
            <person name="Grigoriev I.V."/>
            <person name="Hibbett D.S."/>
            <person name="Martin F."/>
            <person name="Nordberg H.P."/>
            <person name="Cantor M.N."/>
            <person name="Hua S.X."/>
        </authorList>
    </citation>
    <scope>NUCLEOTIDE SEQUENCE [LARGE SCALE GENOMIC DNA]</scope>
    <source>
        <strain evidence="2 3">UH-Slu-Lm8-n1</strain>
    </source>
</reference>
<dbReference type="OrthoDB" id="2670768at2759"/>
<accession>A0A0C9Z816</accession>
<dbReference type="EMBL" id="KN835892">
    <property type="protein sequence ID" value="KIK33670.1"/>
    <property type="molecule type" value="Genomic_DNA"/>
</dbReference>
<proteinExistence type="predicted"/>
<evidence type="ECO:0000313" key="2">
    <source>
        <dbReference type="EMBL" id="KIK33670.1"/>
    </source>
</evidence>